<dbReference type="Pfam" id="PF00082">
    <property type="entry name" value="Peptidase_S8"/>
    <property type="match status" value="1"/>
</dbReference>
<evidence type="ECO:0000256" key="8">
    <source>
        <dbReference type="PROSITE-ProRule" id="PRU01240"/>
    </source>
</evidence>
<dbReference type="PROSITE" id="PS00138">
    <property type="entry name" value="SUBTILASE_SER"/>
    <property type="match status" value="1"/>
</dbReference>
<keyword evidence="10" id="KW-0812">Transmembrane</keyword>
<dbReference type="InterPro" id="IPR036852">
    <property type="entry name" value="Peptidase_S8/S53_dom_sf"/>
</dbReference>
<dbReference type="InterPro" id="IPR000209">
    <property type="entry name" value="Peptidase_S8/S53_dom"/>
</dbReference>
<dbReference type="AlphaFoldDB" id="D7FS58"/>
<feature type="active site" description="Charge relay system" evidence="7 8">
    <location>
        <position position="510"/>
    </location>
</feature>
<dbReference type="Gene3D" id="3.40.50.200">
    <property type="entry name" value="Peptidase S8/S53 domain"/>
    <property type="match status" value="1"/>
</dbReference>
<accession>D7FS58</accession>
<evidence type="ECO:0000256" key="9">
    <source>
        <dbReference type="SAM" id="MobiDB-lite"/>
    </source>
</evidence>
<feature type="domain" description="Peptidase S8/S53" evidence="11">
    <location>
        <begin position="249"/>
        <end position="558"/>
    </location>
</feature>
<dbReference type="GO" id="GO:0006508">
    <property type="term" value="P:proteolysis"/>
    <property type="evidence" value="ECO:0007669"/>
    <property type="project" value="UniProtKB-KW"/>
</dbReference>
<keyword evidence="10" id="KW-0472">Membrane</keyword>
<dbReference type="InterPro" id="IPR051048">
    <property type="entry name" value="Peptidase_S8/S53_subtilisin"/>
</dbReference>
<dbReference type="OrthoDB" id="10256524at2759"/>
<evidence type="ECO:0000256" key="10">
    <source>
        <dbReference type="SAM" id="Phobius"/>
    </source>
</evidence>
<evidence type="ECO:0000256" key="3">
    <source>
        <dbReference type="ARBA" id="ARBA00022801"/>
    </source>
</evidence>
<dbReference type="InterPro" id="IPR008979">
    <property type="entry name" value="Galactose-bd-like_sf"/>
</dbReference>
<gene>
    <name evidence="12" type="ORF">Esi_0228_0009</name>
</gene>
<name>D7FS58_ECTSI</name>
<dbReference type="PANTHER" id="PTHR43399">
    <property type="entry name" value="SUBTILISIN-RELATED"/>
    <property type="match status" value="1"/>
</dbReference>
<feature type="region of interest" description="Disordered" evidence="9">
    <location>
        <begin position="970"/>
        <end position="1029"/>
    </location>
</feature>
<dbReference type="STRING" id="2880.D7FS58"/>
<keyword evidence="13" id="KW-1185">Reference proteome</keyword>
<dbReference type="EC" id="3.4.21.62" evidence="6"/>
<dbReference type="PANTHER" id="PTHR43399:SF4">
    <property type="entry name" value="CELL WALL-ASSOCIATED PROTEASE"/>
    <property type="match status" value="1"/>
</dbReference>
<feature type="transmembrane region" description="Helical" evidence="10">
    <location>
        <begin position="940"/>
        <end position="961"/>
    </location>
</feature>
<evidence type="ECO:0000256" key="2">
    <source>
        <dbReference type="ARBA" id="ARBA00022670"/>
    </source>
</evidence>
<evidence type="ECO:0000256" key="6">
    <source>
        <dbReference type="ARBA" id="ARBA00023619"/>
    </source>
</evidence>
<dbReference type="PRINTS" id="PR00723">
    <property type="entry name" value="SUBTILISIN"/>
</dbReference>
<feature type="active site" description="Charge relay system" evidence="7 8">
    <location>
        <position position="309"/>
    </location>
</feature>
<sequence length="1029" mass="108313">MWHTSLGVQLDDSSSVREEAYRSIVDLQWALLASQDDATQTQQSSSLAGQTNEDEGAVREGAADSDGNERRGLNVDEAPTSQTRMHRTWNTLIESHGLTDLGSLWEQTVDQSSKDGACDFRRLGASSAPEESSKAGSNTKDSKEGAGPHGTTRQDRRPSPSHKGPVGKKRREGGANDRVVLRGADSLGNTPEDNAHCLLTVLAYLVTRPEVSYVDDLPQVFELNVEAAWITQSGEETAYSMWNEGIDGSTEIIAMADSGLDVNSCFFTEDLTDDNIDCSSWSNPVFDLTKRKIVQYVGFVDCVDTENGHGTHVAGSAAGGLSNSSPGEHFGDGAGFGAKLAVFDFGNSEGGLVTPSSLKSQMLQPPYDIGARISTNSWGAVRTTYTSLDRQVDDFAYLNQDMVIVIAAGNCGDEISGCQYQNADIYGSGSILSPALGKNIISVGASEASPSTAGLADNVDEVAYFSSQGPTVDDNRIKPDVVAPGYHLFSASAKPDQESSCEIGPMAGTSMATPVVAGAAAMIRQYFVQGWYPSGIATPSNIFNPSNALVKAMIVTSGTAMASYDSSAGSTTLGSPPDAIQGFGRVLLDSVLNVRGSVDLFVEDRVDMTHGDVNSHFIEMDGVSSSAFDGDMKVTMVWMEPAGFSGSVAPVFNDLDLKVVAYDGTSESTFYPNNLAAKDPDNTVEMVVIPDVDSYEWFNVTVTAASVTTTSLPYYALVVTGGVAGTYSPTASTARSWFVRWEMDIDGIPVAQVATEAFEAGLAEAISAETGDYTDETSSVVVKIDHSTASASDDRSTVTVEIVVASEADGYAVLTYIISFVEGTSSSVAEGNQGLVAALNEALESRTTEGCACVEVQAIDGGGYDCSACEEGAVFSTASSITTMSPGGYDLLSVDRSSGRYPVSVFASASDNSDADDDGMFWSDLSGGKTIRGIIRSDSYVHMAGVVAAIVLFTSLGLFALRRGRLDAEGRRLSSTSGSGGDGGVSPQRGKARLSDTGTTQSVADKKASGSKRRDDSREIFTPQATPAP</sequence>
<keyword evidence="4 8" id="KW-0720">Serine protease</keyword>
<feature type="compositionally biased region" description="Basic and acidic residues" evidence="9">
    <location>
        <begin position="1004"/>
        <end position="1019"/>
    </location>
</feature>
<evidence type="ECO:0000259" key="11">
    <source>
        <dbReference type="Pfam" id="PF00082"/>
    </source>
</evidence>
<evidence type="ECO:0000256" key="7">
    <source>
        <dbReference type="PIRSR" id="PIRSR615500-1"/>
    </source>
</evidence>
<evidence type="ECO:0000313" key="12">
    <source>
        <dbReference type="EMBL" id="CBJ30999.1"/>
    </source>
</evidence>
<protein>
    <recommendedName>
        <fullName evidence="6">subtilisin</fullName>
        <ecNumber evidence="6">3.4.21.62</ecNumber>
    </recommendedName>
</protein>
<dbReference type="PROSITE" id="PS00137">
    <property type="entry name" value="SUBTILASE_HIS"/>
    <property type="match status" value="1"/>
</dbReference>
<feature type="compositionally biased region" description="Basic and acidic residues" evidence="9">
    <location>
        <begin position="56"/>
        <end position="74"/>
    </location>
</feature>
<feature type="region of interest" description="Disordered" evidence="9">
    <location>
        <begin position="124"/>
        <end position="179"/>
    </location>
</feature>
<comment type="catalytic activity">
    <reaction evidence="5">
        <text>Hydrolysis of proteins with broad specificity for peptide bonds, and a preference for a large uncharged residue in P1. Hydrolyzes peptide amides.</text>
        <dbReference type="EC" id="3.4.21.62"/>
    </reaction>
</comment>
<evidence type="ECO:0000256" key="5">
    <source>
        <dbReference type="ARBA" id="ARBA00023529"/>
    </source>
</evidence>
<keyword evidence="10" id="KW-1133">Transmembrane helix</keyword>
<dbReference type="InterPro" id="IPR034058">
    <property type="entry name" value="TagA/B/C/D_pept_dom"/>
</dbReference>
<comment type="similarity">
    <text evidence="1 8">Belongs to the peptidase S8 family.</text>
</comment>
<dbReference type="InterPro" id="IPR023828">
    <property type="entry name" value="Peptidase_S8_Ser-AS"/>
</dbReference>
<feature type="region of interest" description="Disordered" evidence="9">
    <location>
        <begin position="40"/>
        <end position="86"/>
    </location>
</feature>
<dbReference type="SUPFAM" id="SSF52743">
    <property type="entry name" value="Subtilisin-like"/>
    <property type="match status" value="1"/>
</dbReference>
<reference evidence="12 13" key="1">
    <citation type="journal article" date="2010" name="Nature">
        <title>The Ectocarpus genome and the independent evolution of multicellularity in brown algae.</title>
        <authorList>
            <person name="Cock J.M."/>
            <person name="Sterck L."/>
            <person name="Rouze P."/>
            <person name="Scornet D."/>
            <person name="Allen A.E."/>
            <person name="Amoutzias G."/>
            <person name="Anthouard V."/>
            <person name="Artiguenave F."/>
            <person name="Aury J.M."/>
            <person name="Badger J.H."/>
            <person name="Beszteri B."/>
            <person name="Billiau K."/>
            <person name="Bonnet E."/>
            <person name="Bothwell J.H."/>
            <person name="Bowler C."/>
            <person name="Boyen C."/>
            <person name="Brownlee C."/>
            <person name="Carrano C.J."/>
            <person name="Charrier B."/>
            <person name="Cho G.Y."/>
            <person name="Coelho S.M."/>
            <person name="Collen J."/>
            <person name="Corre E."/>
            <person name="Da Silva C."/>
            <person name="Delage L."/>
            <person name="Delaroque N."/>
            <person name="Dittami S.M."/>
            <person name="Doulbeau S."/>
            <person name="Elias M."/>
            <person name="Farnham G."/>
            <person name="Gachon C.M."/>
            <person name="Gschloessl B."/>
            <person name="Heesch S."/>
            <person name="Jabbari K."/>
            <person name="Jubin C."/>
            <person name="Kawai H."/>
            <person name="Kimura K."/>
            <person name="Kloareg B."/>
            <person name="Kupper F.C."/>
            <person name="Lang D."/>
            <person name="Le Bail A."/>
            <person name="Leblanc C."/>
            <person name="Lerouge P."/>
            <person name="Lohr M."/>
            <person name="Lopez P.J."/>
            <person name="Martens C."/>
            <person name="Maumus F."/>
            <person name="Michel G."/>
            <person name="Miranda-Saavedra D."/>
            <person name="Morales J."/>
            <person name="Moreau H."/>
            <person name="Motomura T."/>
            <person name="Nagasato C."/>
            <person name="Napoli C.A."/>
            <person name="Nelson D.R."/>
            <person name="Nyvall-Collen P."/>
            <person name="Peters A.F."/>
            <person name="Pommier C."/>
            <person name="Potin P."/>
            <person name="Poulain J."/>
            <person name="Quesneville H."/>
            <person name="Read B."/>
            <person name="Rensing S.A."/>
            <person name="Ritter A."/>
            <person name="Rousvoal S."/>
            <person name="Samanta M."/>
            <person name="Samson G."/>
            <person name="Schroeder D.C."/>
            <person name="Segurens B."/>
            <person name="Strittmatter M."/>
            <person name="Tonon T."/>
            <person name="Tregear J.W."/>
            <person name="Valentin K."/>
            <person name="von Dassow P."/>
            <person name="Yamagishi T."/>
            <person name="Van de Peer Y."/>
            <person name="Wincker P."/>
        </authorList>
    </citation>
    <scope>NUCLEOTIDE SEQUENCE [LARGE SCALE GENOMIC DNA]</scope>
    <source>
        <strain evidence="13">Ec32 / CCAP1310/4</strain>
    </source>
</reference>
<dbReference type="Proteomes" id="UP000002630">
    <property type="component" value="Unassembled WGS sequence"/>
</dbReference>
<evidence type="ECO:0000256" key="4">
    <source>
        <dbReference type="ARBA" id="ARBA00022825"/>
    </source>
</evidence>
<dbReference type="InParanoid" id="D7FS58"/>
<feature type="compositionally biased region" description="Basic and acidic residues" evidence="9">
    <location>
        <begin position="140"/>
        <end position="158"/>
    </location>
</feature>
<evidence type="ECO:0000313" key="13">
    <source>
        <dbReference type="Proteomes" id="UP000002630"/>
    </source>
</evidence>
<dbReference type="InterPro" id="IPR022398">
    <property type="entry name" value="Peptidase_S8_His-AS"/>
</dbReference>
<organism evidence="12 13">
    <name type="scientific">Ectocarpus siliculosus</name>
    <name type="common">Brown alga</name>
    <name type="synonym">Conferva siliculosa</name>
    <dbReference type="NCBI Taxonomy" id="2880"/>
    <lineage>
        <taxon>Eukaryota</taxon>
        <taxon>Sar</taxon>
        <taxon>Stramenopiles</taxon>
        <taxon>Ochrophyta</taxon>
        <taxon>PX clade</taxon>
        <taxon>Phaeophyceae</taxon>
        <taxon>Ectocarpales</taxon>
        <taxon>Ectocarpaceae</taxon>
        <taxon>Ectocarpus</taxon>
    </lineage>
</organism>
<dbReference type="PROSITE" id="PS51892">
    <property type="entry name" value="SUBTILASE"/>
    <property type="match status" value="1"/>
</dbReference>
<proteinExistence type="inferred from homology"/>
<evidence type="ECO:0000256" key="1">
    <source>
        <dbReference type="ARBA" id="ARBA00011073"/>
    </source>
</evidence>
<dbReference type="CDD" id="cd04842">
    <property type="entry name" value="Peptidases_S8_Kp43_protease"/>
    <property type="match status" value="1"/>
</dbReference>
<dbReference type="GO" id="GO:0004252">
    <property type="term" value="F:serine-type endopeptidase activity"/>
    <property type="evidence" value="ECO:0007669"/>
    <property type="project" value="UniProtKB-UniRule"/>
</dbReference>
<dbReference type="Gene3D" id="2.60.120.380">
    <property type="match status" value="1"/>
</dbReference>
<keyword evidence="2 8" id="KW-0645">Protease</keyword>
<feature type="active site" description="Charge relay system" evidence="7 8">
    <location>
        <position position="257"/>
    </location>
</feature>
<dbReference type="SUPFAM" id="SSF49785">
    <property type="entry name" value="Galactose-binding domain-like"/>
    <property type="match status" value="1"/>
</dbReference>
<keyword evidence="3 8" id="KW-0378">Hydrolase</keyword>
<dbReference type="EMBL" id="FN649760">
    <property type="protein sequence ID" value="CBJ30999.1"/>
    <property type="molecule type" value="Genomic_DNA"/>
</dbReference>
<dbReference type="InterPro" id="IPR015500">
    <property type="entry name" value="Peptidase_S8_subtilisin-rel"/>
</dbReference>